<evidence type="ECO:0000313" key="1">
    <source>
        <dbReference type="EMBL" id="CAG8776339.1"/>
    </source>
</evidence>
<name>A0ABN7VIB5_GIGMA</name>
<evidence type="ECO:0000313" key="2">
    <source>
        <dbReference type="Proteomes" id="UP000789901"/>
    </source>
</evidence>
<protein>
    <submittedName>
        <fullName evidence="1">27888_t:CDS:1</fullName>
    </submittedName>
</protein>
<dbReference type="Proteomes" id="UP000789901">
    <property type="component" value="Unassembled WGS sequence"/>
</dbReference>
<comment type="caution">
    <text evidence="1">The sequence shown here is derived from an EMBL/GenBank/DDBJ whole genome shotgun (WGS) entry which is preliminary data.</text>
</comment>
<sequence>MVLNFYFDFLLSFSSSSSSYITILYRITSKQNLYGNAEQPQKTRLCSREETTPESQVICGRYNKK</sequence>
<accession>A0ABN7VIB5</accession>
<reference evidence="1 2" key="1">
    <citation type="submission" date="2021-06" db="EMBL/GenBank/DDBJ databases">
        <authorList>
            <person name="Kallberg Y."/>
            <person name="Tangrot J."/>
            <person name="Rosling A."/>
        </authorList>
    </citation>
    <scope>NUCLEOTIDE SEQUENCE [LARGE SCALE GENOMIC DNA]</scope>
    <source>
        <strain evidence="1 2">120-4 pot B 10/14</strain>
    </source>
</reference>
<feature type="non-terminal residue" evidence="1">
    <location>
        <position position="65"/>
    </location>
</feature>
<gene>
    <name evidence="1" type="ORF">GMARGA_LOCUS19118</name>
</gene>
<dbReference type="EMBL" id="CAJVQB010015748">
    <property type="protein sequence ID" value="CAG8776339.1"/>
    <property type="molecule type" value="Genomic_DNA"/>
</dbReference>
<proteinExistence type="predicted"/>
<keyword evidence="2" id="KW-1185">Reference proteome</keyword>
<organism evidence="1 2">
    <name type="scientific">Gigaspora margarita</name>
    <dbReference type="NCBI Taxonomy" id="4874"/>
    <lineage>
        <taxon>Eukaryota</taxon>
        <taxon>Fungi</taxon>
        <taxon>Fungi incertae sedis</taxon>
        <taxon>Mucoromycota</taxon>
        <taxon>Glomeromycotina</taxon>
        <taxon>Glomeromycetes</taxon>
        <taxon>Diversisporales</taxon>
        <taxon>Gigasporaceae</taxon>
        <taxon>Gigaspora</taxon>
    </lineage>
</organism>